<reference evidence="6 7" key="1">
    <citation type="submission" date="2019-07" db="EMBL/GenBank/DDBJ databases">
        <authorList>
            <person name="Kim J."/>
        </authorList>
    </citation>
    <scope>NUCLEOTIDE SEQUENCE [LARGE SCALE GENOMIC DNA]</scope>
    <source>
        <strain evidence="6 7">N4</strain>
    </source>
</reference>
<dbReference type="PANTHER" id="PTHR30419:SF28">
    <property type="entry name" value="HTH-TYPE TRANSCRIPTIONAL REGULATOR BSDA"/>
    <property type="match status" value="1"/>
</dbReference>
<keyword evidence="4" id="KW-0804">Transcription</keyword>
<evidence type="ECO:0000256" key="2">
    <source>
        <dbReference type="ARBA" id="ARBA00023015"/>
    </source>
</evidence>
<evidence type="ECO:0000259" key="5">
    <source>
        <dbReference type="PROSITE" id="PS50931"/>
    </source>
</evidence>
<dbReference type="InterPro" id="IPR000847">
    <property type="entry name" value="LysR_HTH_N"/>
</dbReference>
<organism evidence="6 7">
    <name type="scientific">Paenibacillus agilis</name>
    <dbReference type="NCBI Taxonomy" id="3020863"/>
    <lineage>
        <taxon>Bacteria</taxon>
        <taxon>Bacillati</taxon>
        <taxon>Bacillota</taxon>
        <taxon>Bacilli</taxon>
        <taxon>Bacillales</taxon>
        <taxon>Paenibacillaceae</taxon>
        <taxon>Paenibacillus</taxon>
    </lineage>
</organism>
<dbReference type="PANTHER" id="PTHR30419">
    <property type="entry name" value="HTH-TYPE TRANSCRIPTIONAL REGULATOR YBHD"/>
    <property type="match status" value="1"/>
</dbReference>
<dbReference type="GO" id="GO:0003677">
    <property type="term" value="F:DNA binding"/>
    <property type="evidence" value="ECO:0007669"/>
    <property type="project" value="UniProtKB-KW"/>
</dbReference>
<dbReference type="InterPro" id="IPR036388">
    <property type="entry name" value="WH-like_DNA-bd_sf"/>
</dbReference>
<gene>
    <name evidence="6" type="ORF">FPZ44_12560</name>
</gene>
<evidence type="ECO:0000313" key="6">
    <source>
        <dbReference type="EMBL" id="TVX93810.1"/>
    </source>
</evidence>
<feature type="domain" description="HTH lysR-type" evidence="5">
    <location>
        <begin position="1"/>
        <end position="58"/>
    </location>
</feature>
<dbReference type="Proteomes" id="UP000318102">
    <property type="component" value="Unassembled WGS sequence"/>
</dbReference>
<dbReference type="Pfam" id="PF03466">
    <property type="entry name" value="LysR_substrate"/>
    <property type="match status" value="1"/>
</dbReference>
<dbReference type="PROSITE" id="PS50931">
    <property type="entry name" value="HTH_LYSR"/>
    <property type="match status" value="1"/>
</dbReference>
<accession>A0A559J1P9</accession>
<dbReference type="InterPro" id="IPR036390">
    <property type="entry name" value="WH_DNA-bd_sf"/>
</dbReference>
<name>A0A559J1P9_9BACL</name>
<keyword evidence="2" id="KW-0805">Transcription regulation</keyword>
<comment type="similarity">
    <text evidence="1">Belongs to the LysR transcriptional regulatory family.</text>
</comment>
<comment type="caution">
    <text evidence="6">The sequence shown here is derived from an EMBL/GenBank/DDBJ whole genome shotgun (WGS) entry which is preliminary data.</text>
</comment>
<dbReference type="GO" id="GO:0003700">
    <property type="term" value="F:DNA-binding transcription factor activity"/>
    <property type="evidence" value="ECO:0007669"/>
    <property type="project" value="InterPro"/>
</dbReference>
<dbReference type="InterPro" id="IPR005119">
    <property type="entry name" value="LysR_subst-bd"/>
</dbReference>
<proteinExistence type="inferred from homology"/>
<dbReference type="EMBL" id="VNJK01000001">
    <property type="protein sequence ID" value="TVX93810.1"/>
    <property type="molecule type" value="Genomic_DNA"/>
</dbReference>
<dbReference type="RefSeq" id="WP_144990657.1">
    <property type="nucleotide sequence ID" value="NZ_VNJK01000001.1"/>
</dbReference>
<dbReference type="Gene3D" id="3.40.190.290">
    <property type="match status" value="1"/>
</dbReference>
<evidence type="ECO:0000256" key="1">
    <source>
        <dbReference type="ARBA" id="ARBA00009437"/>
    </source>
</evidence>
<dbReference type="SUPFAM" id="SSF46785">
    <property type="entry name" value="Winged helix' DNA-binding domain"/>
    <property type="match status" value="1"/>
</dbReference>
<keyword evidence="3" id="KW-0238">DNA-binding</keyword>
<dbReference type="CDD" id="cd05466">
    <property type="entry name" value="PBP2_LTTR_substrate"/>
    <property type="match status" value="1"/>
</dbReference>
<dbReference type="AlphaFoldDB" id="A0A559J1P9"/>
<dbReference type="InterPro" id="IPR050950">
    <property type="entry name" value="HTH-type_LysR_regulators"/>
</dbReference>
<dbReference type="OrthoDB" id="9803735at2"/>
<dbReference type="SUPFAM" id="SSF53850">
    <property type="entry name" value="Periplasmic binding protein-like II"/>
    <property type="match status" value="1"/>
</dbReference>
<protein>
    <submittedName>
        <fullName evidence="6">LysR family transcriptional regulator</fullName>
    </submittedName>
</protein>
<evidence type="ECO:0000256" key="4">
    <source>
        <dbReference type="ARBA" id="ARBA00023163"/>
    </source>
</evidence>
<sequence>MDTLHLYYFRTIARIQHMTKAAEELQMTQPALSKIIARLEEDLGIPLFDRQGRNIRLNNFGKAFLRKVEIALDALEDGRKEIEELSGLYSGSIHLAVTSVEHLSSPLADFLSQYPKTDFRITQVSMMELEPLLLSGDVDICLTALPTQHAGVCSSHVLEEQIYLTVPPNHRFSDRQSISLAEAAAEAFIGYNEGQFYQPLNDIFFEEAGFHPKYICRVNEPSAIASLVRAGVGVALVGECGRSADSPLSLLKIHDHSTKRNYKFIWLESRYLSEAAKTFMEFVTEFFRKSETN</sequence>
<dbReference type="PRINTS" id="PR00039">
    <property type="entry name" value="HTHLYSR"/>
</dbReference>
<dbReference type="GO" id="GO:0005829">
    <property type="term" value="C:cytosol"/>
    <property type="evidence" value="ECO:0007669"/>
    <property type="project" value="TreeGrafter"/>
</dbReference>
<evidence type="ECO:0000313" key="7">
    <source>
        <dbReference type="Proteomes" id="UP000318102"/>
    </source>
</evidence>
<dbReference type="FunFam" id="1.10.10.10:FF:000001">
    <property type="entry name" value="LysR family transcriptional regulator"/>
    <property type="match status" value="1"/>
</dbReference>
<dbReference type="Pfam" id="PF00126">
    <property type="entry name" value="HTH_1"/>
    <property type="match status" value="1"/>
</dbReference>
<evidence type="ECO:0000256" key="3">
    <source>
        <dbReference type="ARBA" id="ARBA00023125"/>
    </source>
</evidence>
<keyword evidence="7" id="KW-1185">Reference proteome</keyword>
<dbReference type="Gene3D" id="1.10.10.10">
    <property type="entry name" value="Winged helix-like DNA-binding domain superfamily/Winged helix DNA-binding domain"/>
    <property type="match status" value="1"/>
</dbReference>